<sequence>MGIQMCAKKDLTDNDRTAILQQLLARMTSPSPLVLTEAWFAESGTEMQSTCPTSFPRASLNLKHDSVAACLKLVPKARRTTFGSIAAAVGID</sequence>
<organism evidence="1">
    <name type="scientific">Aphanomyces astaci</name>
    <name type="common">Crayfish plague agent</name>
    <dbReference type="NCBI Taxonomy" id="112090"/>
    <lineage>
        <taxon>Eukaryota</taxon>
        <taxon>Sar</taxon>
        <taxon>Stramenopiles</taxon>
        <taxon>Oomycota</taxon>
        <taxon>Saprolegniomycetes</taxon>
        <taxon>Saprolegniales</taxon>
        <taxon>Verrucalvaceae</taxon>
        <taxon>Aphanomyces</taxon>
    </lineage>
</organism>
<gene>
    <name evidence="1" type="ORF">H257_15227</name>
</gene>
<reference evidence="1" key="1">
    <citation type="submission" date="2013-12" db="EMBL/GenBank/DDBJ databases">
        <title>The Genome Sequence of Aphanomyces astaci APO3.</title>
        <authorList>
            <consortium name="The Broad Institute Genomics Platform"/>
            <person name="Russ C."/>
            <person name="Tyler B."/>
            <person name="van West P."/>
            <person name="Dieguez-Uribeondo J."/>
            <person name="Young S.K."/>
            <person name="Zeng Q."/>
            <person name="Gargeya S."/>
            <person name="Fitzgerald M."/>
            <person name="Abouelleil A."/>
            <person name="Alvarado L."/>
            <person name="Chapman S.B."/>
            <person name="Gainer-Dewar J."/>
            <person name="Goldberg J."/>
            <person name="Griggs A."/>
            <person name="Gujja S."/>
            <person name="Hansen M."/>
            <person name="Howarth C."/>
            <person name="Imamovic A."/>
            <person name="Ireland A."/>
            <person name="Larimer J."/>
            <person name="McCowan C."/>
            <person name="Murphy C."/>
            <person name="Pearson M."/>
            <person name="Poon T.W."/>
            <person name="Priest M."/>
            <person name="Roberts A."/>
            <person name="Saif S."/>
            <person name="Shea T."/>
            <person name="Sykes S."/>
            <person name="Wortman J."/>
            <person name="Nusbaum C."/>
            <person name="Birren B."/>
        </authorList>
    </citation>
    <scope>NUCLEOTIDE SEQUENCE [LARGE SCALE GENOMIC DNA]</scope>
    <source>
        <strain evidence="1">APO3</strain>
    </source>
</reference>
<dbReference type="EMBL" id="KI913181">
    <property type="protein sequence ID" value="ETV68874.1"/>
    <property type="molecule type" value="Genomic_DNA"/>
</dbReference>
<dbReference type="RefSeq" id="XP_009841551.1">
    <property type="nucleotide sequence ID" value="XM_009843249.1"/>
</dbReference>
<dbReference type="OrthoDB" id="155387at2759"/>
<protein>
    <submittedName>
        <fullName evidence="1">Uncharacterized protein</fullName>
    </submittedName>
</protein>
<proteinExistence type="predicted"/>
<name>W4FPX3_APHAT</name>
<dbReference type="AlphaFoldDB" id="W4FPX3"/>
<dbReference type="VEuPathDB" id="FungiDB:H257_15227"/>
<evidence type="ECO:0000313" key="1">
    <source>
        <dbReference type="EMBL" id="ETV68874.1"/>
    </source>
</evidence>
<accession>W4FPX3</accession>
<dbReference type="GeneID" id="20817223"/>